<dbReference type="Proteomes" id="UP001062263">
    <property type="component" value="Chromosome"/>
</dbReference>
<gene>
    <name evidence="2" type="ORF">Abiwalacus_08120</name>
</gene>
<evidence type="ECO:0000256" key="1">
    <source>
        <dbReference type="SAM" id="MobiDB-lite"/>
    </source>
</evidence>
<dbReference type="Gene3D" id="1.25.40.20">
    <property type="entry name" value="Ankyrin repeat-containing domain"/>
    <property type="match status" value="1"/>
</dbReference>
<accession>A0ABN6QHP2</accession>
<feature type="region of interest" description="Disordered" evidence="1">
    <location>
        <begin position="468"/>
        <end position="488"/>
    </location>
</feature>
<name>A0ABN6QHP2_9BACT</name>
<evidence type="ECO:0008006" key="4">
    <source>
        <dbReference type="Google" id="ProtNLM"/>
    </source>
</evidence>
<dbReference type="InterPro" id="IPR002110">
    <property type="entry name" value="Ankyrin_rpt"/>
</dbReference>
<sequence length="488" mass="55452">MDEWLLPSGTLKAFAEYMPAYGKRALPGPDEREAARLEQAVDAARKAKDARALAEAAARLDAYWQSKLDSLYAPVVAWLVSRWFVKAELIPFKGGMAYEMPMQELQDELVMLAWAGTQAAWEKFLQADEEFYRAWLLAGRKRQEYPDLEESSSGEKLRDTEEAEVLVHRAFKKMERVMAIADTACATHAYPLVDAVPVHPGWQEDDPVLHRVEQAVCSSDYPFIKSMMIEYRNYWEARLDGIRTALLREDGYRPGMETGWEKKLKMADRAWRYYVIMSVEYEIQPGIYFWSSGIDIYMTAHWTWLYRQRCRDLMTLAGLAPERRAEGFECPPRSFAGFGEARLAMEHKAAAGGPLAAQYGELAENLEKLRTDLEDAVSPWQAVFLAVRLQDEDALRFLTSRIRLHEQHALLKGAVTPLMEAAEAGSSGMVRILGTCWGMINAEDWRGRTALDIALEHGHVEAASLIRENGGMTGAEKRRKEEKEAARK</sequence>
<reference evidence="2" key="1">
    <citation type="submission" date="2022-06" db="EMBL/GenBank/DDBJ databases">
        <title>Akkermansia biwalacus sp. nov., an anaerobic mucin-degrading bacterium isolated from human intestine.</title>
        <authorList>
            <person name="Kobayashi Y."/>
            <person name="Inoue S."/>
            <person name="Kawahara T."/>
            <person name="Kohda N."/>
        </authorList>
    </citation>
    <scope>NUCLEOTIDE SEQUENCE</scope>
    <source>
        <strain evidence="2">WON2089</strain>
    </source>
</reference>
<organism evidence="2 3">
    <name type="scientific">Akkermansia biwaensis</name>
    <dbReference type="NCBI Taxonomy" id="2946555"/>
    <lineage>
        <taxon>Bacteria</taxon>
        <taxon>Pseudomonadati</taxon>
        <taxon>Verrucomicrobiota</taxon>
        <taxon>Verrucomicrobiia</taxon>
        <taxon>Verrucomicrobiales</taxon>
        <taxon>Akkermansiaceae</taxon>
        <taxon>Akkermansia</taxon>
    </lineage>
</organism>
<keyword evidence="3" id="KW-1185">Reference proteome</keyword>
<feature type="compositionally biased region" description="Basic and acidic residues" evidence="1">
    <location>
        <begin position="475"/>
        <end position="488"/>
    </location>
</feature>
<dbReference type="Pfam" id="PF12796">
    <property type="entry name" value="Ank_2"/>
    <property type="match status" value="1"/>
</dbReference>
<proteinExistence type="predicted"/>
<dbReference type="EMBL" id="AP025943">
    <property type="protein sequence ID" value="BDL43238.1"/>
    <property type="molecule type" value="Genomic_DNA"/>
</dbReference>
<evidence type="ECO:0000313" key="2">
    <source>
        <dbReference type="EMBL" id="BDL43238.1"/>
    </source>
</evidence>
<protein>
    <recommendedName>
        <fullName evidence="4">Ankyrin repeat domain-containing protein</fullName>
    </recommendedName>
</protein>
<dbReference type="InterPro" id="IPR036770">
    <property type="entry name" value="Ankyrin_rpt-contain_sf"/>
</dbReference>
<evidence type="ECO:0000313" key="3">
    <source>
        <dbReference type="Proteomes" id="UP001062263"/>
    </source>
</evidence>
<dbReference type="SUPFAM" id="SSF48403">
    <property type="entry name" value="Ankyrin repeat"/>
    <property type="match status" value="1"/>
</dbReference>